<dbReference type="Gene3D" id="2.60.40.1090">
    <property type="entry name" value="Fimbrial-type adhesion domain"/>
    <property type="match status" value="1"/>
</dbReference>
<proteinExistence type="predicted"/>
<dbReference type="AlphaFoldDB" id="A0A5M9R613"/>
<dbReference type="EMBL" id="VXKB01000002">
    <property type="protein sequence ID" value="KAA8715707.1"/>
    <property type="molecule type" value="Genomic_DNA"/>
</dbReference>
<dbReference type="GO" id="GO:0009289">
    <property type="term" value="C:pilus"/>
    <property type="evidence" value="ECO:0007669"/>
    <property type="project" value="InterPro"/>
</dbReference>
<dbReference type="InterPro" id="IPR008966">
    <property type="entry name" value="Adhesion_dom_sf"/>
</dbReference>
<feature type="domain" description="Fimbrial-type adhesion" evidence="2">
    <location>
        <begin position="35"/>
        <end position="167"/>
    </location>
</feature>
<feature type="signal peptide" evidence="1">
    <location>
        <begin position="1"/>
        <end position="27"/>
    </location>
</feature>
<evidence type="ECO:0000256" key="1">
    <source>
        <dbReference type="SAM" id="SignalP"/>
    </source>
</evidence>
<gene>
    <name evidence="3" type="ORF">F4V73_10950</name>
</gene>
<dbReference type="InterPro" id="IPR000259">
    <property type="entry name" value="Adhesion_dom_fimbrial"/>
</dbReference>
<dbReference type="Proteomes" id="UP000322181">
    <property type="component" value="Unassembled WGS sequence"/>
</dbReference>
<evidence type="ECO:0000259" key="2">
    <source>
        <dbReference type="Pfam" id="PF00419"/>
    </source>
</evidence>
<evidence type="ECO:0000313" key="3">
    <source>
        <dbReference type="EMBL" id="KAA8715707.1"/>
    </source>
</evidence>
<organism evidence="3 4">
    <name type="scientific">Morganella psychrotolerans</name>
    <dbReference type="NCBI Taxonomy" id="368603"/>
    <lineage>
        <taxon>Bacteria</taxon>
        <taxon>Pseudomonadati</taxon>
        <taxon>Pseudomonadota</taxon>
        <taxon>Gammaproteobacteria</taxon>
        <taxon>Enterobacterales</taxon>
        <taxon>Morganellaceae</taxon>
        <taxon>Morganella</taxon>
    </lineage>
</organism>
<keyword evidence="1" id="KW-0732">Signal</keyword>
<evidence type="ECO:0000313" key="4">
    <source>
        <dbReference type="Proteomes" id="UP000322181"/>
    </source>
</evidence>
<feature type="chain" id="PRO_5024373572" evidence="1">
    <location>
        <begin position="28"/>
        <end position="167"/>
    </location>
</feature>
<reference evidence="3 4" key="1">
    <citation type="submission" date="2019-09" db="EMBL/GenBank/DDBJ databases">
        <title>Draft genome sequence of various Type strains from the CCUG.</title>
        <authorList>
            <person name="Pineiro-Iglesias B."/>
            <person name="Tunovic T."/>
            <person name="Unosson C."/>
            <person name="Inganas E."/>
            <person name="Ohlen M."/>
            <person name="Cardew S."/>
            <person name="Jensie-Markopoulos S."/>
            <person name="Salva-Serra F."/>
            <person name="Jaen-Luchoro D."/>
            <person name="Karlsson R."/>
            <person name="Svensson-Stadler L."/>
            <person name="Chun J."/>
            <person name="Moore E."/>
        </authorList>
    </citation>
    <scope>NUCLEOTIDE SEQUENCE [LARGE SCALE GENOMIC DNA]</scope>
    <source>
        <strain evidence="3 4">CCUG 53682T</strain>
    </source>
</reference>
<dbReference type="SUPFAM" id="SSF49401">
    <property type="entry name" value="Bacterial adhesins"/>
    <property type="match status" value="1"/>
</dbReference>
<dbReference type="Pfam" id="PF00419">
    <property type="entry name" value="Fimbrial"/>
    <property type="match status" value="1"/>
</dbReference>
<accession>A0A5M9R613</accession>
<protein>
    <submittedName>
        <fullName evidence="3">Fimbrial protein</fullName>
    </submittedName>
</protein>
<name>A0A5M9R613_9GAMM</name>
<dbReference type="OrthoDB" id="7018672at2"/>
<sequence>MTTTNNRRFVHYLLSGLLCIAAGNVSADTPNMKLFGTLLVPPPCTISDNGMIDIYFGDNVGIHKVDGINYSRPVNYTLVCEDNIKGWDLGLSVIGPVSAFDDAALQTNITDLAIRLTQNGQPFTLNKRIAVSPDNPPVIQAVPVKRPGSTLPEGVFDVTATLLAEYQ</sequence>
<dbReference type="GO" id="GO:0007155">
    <property type="term" value="P:cell adhesion"/>
    <property type="evidence" value="ECO:0007669"/>
    <property type="project" value="InterPro"/>
</dbReference>
<comment type="caution">
    <text evidence="3">The sequence shown here is derived from an EMBL/GenBank/DDBJ whole genome shotgun (WGS) entry which is preliminary data.</text>
</comment>
<dbReference type="InterPro" id="IPR036937">
    <property type="entry name" value="Adhesion_dom_fimbrial_sf"/>
</dbReference>